<dbReference type="Gene3D" id="3.30.465.10">
    <property type="match status" value="1"/>
</dbReference>
<evidence type="ECO:0000256" key="3">
    <source>
        <dbReference type="ARBA" id="ARBA00022630"/>
    </source>
</evidence>
<dbReference type="InterPro" id="IPR036318">
    <property type="entry name" value="FAD-bd_PCMH-like_sf"/>
</dbReference>
<dbReference type="InterPro" id="IPR016166">
    <property type="entry name" value="FAD-bd_PCMH"/>
</dbReference>
<evidence type="ECO:0000313" key="7">
    <source>
        <dbReference type="EMBL" id="SFK11459.1"/>
    </source>
</evidence>
<dbReference type="PANTHER" id="PTHR42973">
    <property type="entry name" value="BINDING OXIDOREDUCTASE, PUTATIVE (AFU_ORTHOLOGUE AFUA_1G17690)-RELATED"/>
    <property type="match status" value="1"/>
</dbReference>
<dbReference type="PANTHER" id="PTHR42973:SF39">
    <property type="entry name" value="FAD-BINDING PCMH-TYPE DOMAIN-CONTAINING PROTEIN"/>
    <property type="match status" value="1"/>
</dbReference>
<dbReference type="PROSITE" id="PS51387">
    <property type="entry name" value="FAD_PCMH"/>
    <property type="match status" value="1"/>
</dbReference>
<evidence type="ECO:0000259" key="6">
    <source>
        <dbReference type="PROSITE" id="PS51387"/>
    </source>
</evidence>
<dbReference type="Pfam" id="PF08031">
    <property type="entry name" value="BBE"/>
    <property type="match status" value="1"/>
</dbReference>
<dbReference type="Gene3D" id="3.40.462.20">
    <property type="match status" value="1"/>
</dbReference>
<evidence type="ECO:0000256" key="5">
    <source>
        <dbReference type="ARBA" id="ARBA00023002"/>
    </source>
</evidence>
<name>A0A1I3WWB2_9HYPH</name>
<dbReference type="InterPro" id="IPR016169">
    <property type="entry name" value="FAD-bd_PCMH_sub2"/>
</dbReference>
<sequence length="541" mass="60060">MVMSRLPVLSDRQGFDRRWYAPNLKRVYAPASAAEVTAAWREVIASGAKAGELQITCGRHCYENFVYNIGTKYIIDLTGLRGVGSDPNYGYYIDVGFGNWDMYRMFNNMFDTTLPAGSCYSVGLGGHITGGGYGLFSRAFGLTVDYLSAVDVVIMPQGAPTPELYEKVSPVNHPDLFWAVCGGGGGNFGIITRYYFQNTPKAPQYLYTTAFSFDWQDENGNLLITEPVLRQLLDNFTQFSQEGQDGDKSKWPSFGIFHANHLAAGKMVFASYYFDAPSLGIQGQEYEAYLNDRIKDQKKTLGEITRLSTDPGPINGHPWHGTAKAISPVSATAQLRRFTFLEGVQNTNGSGPNQFGKYKSAYMKKGFTDDMVAALHEHLQKVPDGVPLSSMSQSLCQIDSYGCAINQVSSTATPIAQRSSIMKLQYQTYWDNDAAIGQDNKQLEKAHVGWINEMYADVYAKYGGFPDPRNDPDDNVDGCYFNYPDSCLGVNGENSPGIDHAMYLYFLENYDTGPADRNLRAIKSNWNPQNWFASAQSIPVK</sequence>
<keyword evidence="5" id="KW-0560">Oxidoreductase</keyword>
<accession>A0A1I3WWB2</accession>
<dbReference type="Proteomes" id="UP000199598">
    <property type="component" value="Unassembled WGS sequence"/>
</dbReference>
<reference evidence="7 8" key="1">
    <citation type="submission" date="2016-10" db="EMBL/GenBank/DDBJ databases">
        <authorList>
            <person name="Varghese N."/>
            <person name="Submissions S."/>
        </authorList>
    </citation>
    <scope>NUCLEOTIDE SEQUENCE [LARGE SCALE GENOMIC DNA]</scope>
    <source>
        <strain evidence="7 8">DSM 16392</strain>
    </source>
</reference>
<comment type="similarity">
    <text evidence="2">Belongs to the oxygen-dependent FAD-linked oxidoreductase family.</text>
</comment>
<dbReference type="EMBL" id="FOSK01000002">
    <property type="protein sequence ID" value="SFK11459.1"/>
    <property type="molecule type" value="Genomic_DNA"/>
</dbReference>
<evidence type="ECO:0000256" key="4">
    <source>
        <dbReference type="ARBA" id="ARBA00022827"/>
    </source>
</evidence>
<comment type="cofactor">
    <cofactor evidence="1">
        <name>FAD</name>
        <dbReference type="ChEBI" id="CHEBI:57692"/>
    </cofactor>
</comment>
<dbReference type="Pfam" id="PF01565">
    <property type="entry name" value="FAD_binding_4"/>
    <property type="match status" value="1"/>
</dbReference>
<proteinExistence type="inferred from homology"/>
<protein>
    <submittedName>
        <fullName evidence="7">Berberine and berberine like</fullName>
    </submittedName>
</protein>
<evidence type="ECO:0000256" key="2">
    <source>
        <dbReference type="ARBA" id="ARBA00005466"/>
    </source>
</evidence>
<keyword evidence="8" id="KW-1185">Reference proteome</keyword>
<evidence type="ECO:0000313" key="8">
    <source>
        <dbReference type="Proteomes" id="UP000199598"/>
    </source>
</evidence>
<dbReference type="InterPro" id="IPR012951">
    <property type="entry name" value="BBE"/>
</dbReference>
<dbReference type="InterPro" id="IPR006094">
    <property type="entry name" value="Oxid_FAD_bind_N"/>
</dbReference>
<dbReference type="SUPFAM" id="SSF56176">
    <property type="entry name" value="FAD-binding/transporter-associated domain-like"/>
    <property type="match status" value="1"/>
</dbReference>
<feature type="domain" description="FAD-binding PCMH-type" evidence="6">
    <location>
        <begin position="20"/>
        <end position="201"/>
    </location>
</feature>
<gene>
    <name evidence="7" type="ORF">SAMN04488518_102212</name>
</gene>
<evidence type="ECO:0000256" key="1">
    <source>
        <dbReference type="ARBA" id="ARBA00001974"/>
    </source>
</evidence>
<keyword evidence="4" id="KW-0274">FAD</keyword>
<organism evidence="7 8">
    <name type="scientific">Pseudovibrio ascidiaceicola</name>
    <dbReference type="NCBI Taxonomy" id="285279"/>
    <lineage>
        <taxon>Bacteria</taxon>
        <taxon>Pseudomonadati</taxon>
        <taxon>Pseudomonadota</taxon>
        <taxon>Alphaproteobacteria</taxon>
        <taxon>Hyphomicrobiales</taxon>
        <taxon>Stappiaceae</taxon>
        <taxon>Pseudovibrio</taxon>
    </lineage>
</organism>
<keyword evidence="3" id="KW-0285">Flavoprotein</keyword>
<comment type="caution">
    <text evidence="7">The sequence shown here is derived from an EMBL/GenBank/DDBJ whole genome shotgun (WGS) entry which is preliminary data.</text>
</comment>
<dbReference type="RefSeq" id="WP_093517367.1">
    <property type="nucleotide sequence ID" value="NZ_FOSK01000002.1"/>
</dbReference>
<dbReference type="InterPro" id="IPR050416">
    <property type="entry name" value="FAD-linked_Oxidoreductase"/>
</dbReference>